<organism evidence="7 8">
    <name type="scientific">Jimgerdemannia flammicorona</name>
    <dbReference type="NCBI Taxonomy" id="994334"/>
    <lineage>
        <taxon>Eukaryota</taxon>
        <taxon>Fungi</taxon>
        <taxon>Fungi incertae sedis</taxon>
        <taxon>Mucoromycota</taxon>
        <taxon>Mucoromycotina</taxon>
        <taxon>Endogonomycetes</taxon>
        <taxon>Endogonales</taxon>
        <taxon>Endogonaceae</taxon>
        <taxon>Jimgerdemannia</taxon>
    </lineage>
</organism>
<dbReference type="PANTHER" id="PTHR10887:SF5">
    <property type="entry name" value="RNA HELICASE AQUARIUS"/>
    <property type="match status" value="1"/>
</dbReference>
<dbReference type="PANTHER" id="PTHR10887">
    <property type="entry name" value="DNA2/NAM7 HELICASE FAMILY"/>
    <property type="match status" value="1"/>
</dbReference>
<evidence type="ECO:0000256" key="1">
    <source>
        <dbReference type="SAM" id="MobiDB-lite"/>
    </source>
</evidence>
<dbReference type="InterPro" id="IPR047187">
    <property type="entry name" value="SF1_C_Upf1"/>
</dbReference>
<accession>A0A433QX09</accession>
<evidence type="ECO:0000259" key="4">
    <source>
        <dbReference type="Pfam" id="PF16399"/>
    </source>
</evidence>
<dbReference type="InterPro" id="IPR027417">
    <property type="entry name" value="P-loop_NTPase"/>
</dbReference>
<evidence type="ECO:0000259" key="6">
    <source>
        <dbReference type="Pfam" id="PF21144"/>
    </source>
</evidence>
<dbReference type="Pfam" id="PF21144">
    <property type="entry name" value="Aquarius_N_3rd"/>
    <property type="match status" value="1"/>
</dbReference>
<feature type="region of interest" description="Disordered" evidence="1">
    <location>
        <begin position="1180"/>
        <end position="1205"/>
    </location>
</feature>
<feature type="region of interest" description="Disordered" evidence="1">
    <location>
        <begin position="776"/>
        <end position="812"/>
    </location>
</feature>
<dbReference type="InterPro" id="IPR026300">
    <property type="entry name" value="CWF11_fam"/>
</dbReference>
<dbReference type="InterPro" id="IPR032174">
    <property type="entry name" value="Aquarius_N"/>
</dbReference>
<evidence type="ECO:0000259" key="2">
    <source>
        <dbReference type="Pfam" id="PF13086"/>
    </source>
</evidence>
<dbReference type="InterPro" id="IPR048966">
    <property type="entry name" value="Aquarius_b-barrel"/>
</dbReference>
<feature type="compositionally biased region" description="Basic and acidic residues" evidence="1">
    <location>
        <begin position="1181"/>
        <end position="1194"/>
    </location>
</feature>
<evidence type="ECO:0000313" key="7">
    <source>
        <dbReference type="EMBL" id="RUS34274.1"/>
    </source>
</evidence>
<dbReference type="GO" id="GO:0000398">
    <property type="term" value="P:mRNA splicing, via spliceosome"/>
    <property type="evidence" value="ECO:0007669"/>
    <property type="project" value="InterPro"/>
</dbReference>
<dbReference type="Proteomes" id="UP000274822">
    <property type="component" value="Unassembled WGS sequence"/>
</dbReference>
<dbReference type="GO" id="GO:0071013">
    <property type="term" value="C:catalytic step 2 spliceosome"/>
    <property type="evidence" value="ECO:0007669"/>
    <property type="project" value="TreeGrafter"/>
</dbReference>
<dbReference type="Pfam" id="PF13087">
    <property type="entry name" value="AAA_12"/>
    <property type="match status" value="1"/>
</dbReference>
<feature type="domain" description="RNA helicase aquarius beta-barrel" evidence="5">
    <location>
        <begin position="512"/>
        <end position="684"/>
    </location>
</feature>
<dbReference type="InterPro" id="IPR048967">
    <property type="entry name" value="Aquarius_insert"/>
</dbReference>
<evidence type="ECO:0000313" key="8">
    <source>
        <dbReference type="Proteomes" id="UP000274822"/>
    </source>
</evidence>
<dbReference type="Gene3D" id="3.40.50.300">
    <property type="entry name" value="P-loop containing nucleotide triphosphate hydrolases"/>
    <property type="match status" value="2"/>
</dbReference>
<dbReference type="InterPro" id="IPR041677">
    <property type="entry name" value="DNA2/NAM7_AAA_11"/>
</dbReference>
<dbReference type="Pfam" id="PF21143">
    <property type="entry name" value="Aquarius_N_2nd"/>
    <property type="match status" value="1"/>
</dbReference>
<name>A0A433QX09_9FUNG</name>
<dbReference type="PIRSF" id="PIRSF038901">
    <property type="entry name" value="AQR_cwf11"/>
    <property type="match status" value="1"/>
</dbReference>
<evidence type="ECO:0000259" key="5">
    <source>
        <dbReference type="Pfam" id="PF21143"/>
    </source>
</evidence>
<proteinExistence type="predicted"/>
<dbReference type="InterPro" id="IPR045055">
    <property type="entry name" value="DNA2/NAM7-like"/>
</dbReference>
<dbReference type="InterPro" id="IPR041679">
    <property type="entry name" value="DNA2/NAM7-like_C"/>
</dbReference>
<dbReference type="GO" id="GO:0003729">
    <property type="term" value="F:mRNA binding"/>
    <property type="evidence" value="ECO:0007669"/>
    <property type="project" value="TreeGrafter"/>
</dbReference>
<dbReference type="GO" id="GO:0004386">
    <property type="term" value="F:helicase activity"/>
    <property type="evidence" value="ECO:0007669"/>
    <property type="project" value="InterPro"/>
</dbReference>
<comment type="caution">
    <text evidence="7">The sequence shown here is derived from an EMBL/GenBank/DDBJ whole genome shotgun (WGS) entry which is preliminary data.</text>
</comment>
<sequence>MDRKSTLPLHANSTESSRGVQYPTLAEIQADSVSIVAEKLWSNKEGHVSWDFGIVKSIYRDELVKTNFNIRKIMLLEFSQYLEKYLWPNFNETDASSVYVLSIVLMINEKFRQRVSPWDAFMSNPTKFYGFFTRVLHIMVSPLVDDLTSDELTLHVRRFLLVFMINAFQSLENPIVRSECMRLVSLSIWHCLANPSRREQQFKHYSPLKKMWNAIEKKFEGSDQATRKKMEFERSWLSVMLKEFIKILYTIPESEDGPAPTDSIRYCERFLEFLIDLEAQLPTRRHFNMLLDDHQVLILCKMAPIVKRKQGSNLFNQLLEILRFYAGFEINDHTGLALTDSQMTELHCGRLMELQLIAFKHFKNSLSDIALSNLASIERRPELLKQFKQLDDGDLVKLCDHLGIRSDLLVDVQGVDKRELLVEGLVQKFEKRTSQIEAINAMPLYPDEFTLFNDTLVKTQFYSGDTPLALPKLNLQFLTIHDYLLRNFNLFRLESTYQIRQDIEDVVKRLAPRLTYPDRKTEFSGWARMAVSIQNFSIVDVAKPNLGENKPAHVKADITFNLGRFTDSIKGEWDSLRQHDIMFLLTIQAHDASGDRYKDDTEFRQHFGLKYVRGCEIADLIGSDGKPIDEVGKPRIDDKNPKLGGSNRTLRVWLDPNQYKMDMDRYNRKEGEDVHETFNVLVRRKPKENNFKAVLETIRDLMQSDLVVPDWLQKVFLGYGDPGSAHYSKLSNRVKEINFRDTFLDWDHLRESFPEKKVVPTAKSDKILDPPYVVEFPESSSTEKQPERPKKRKVGGKVAENGSKKDNDDQLVVKTYTVPNMGPYPEDVPRKNSVKFTPVQGNSQCLWWHLYLTIFHSLNTNQHSRLGLRCFYPLAEAIHSGVNPGLTLVVGPPGTGKTDVAVQIIANLYHNFPDQHTLLVTHSNQALNQLFEKIMALDIDQRHLLRLGHGEEELNTEMSFSKYGRVNSFLERRLALLDEVGRLGKSLEIPGDHGYTCETAGYFYLYHVLSRWEPYIDKVRQAQSVDLLRDGFPFTEFFSNAPQPLFTPEMTFEEALDVVEGCFRHLKKTFTELEEIRAFELLRTGYDRANYLLTKEAKIIAMTCTHAALKVGNILAVFATKEIPLYILNSSKRLPPLVFPSSIAAGTGWSELQVRQHCYGRSGPNIGGRNVYSTVTTRNRRWPESTKESNHDWRSQPAAARRKKHGIPTIREHGTEFVHTIRKIGCTDGGFGCSNYQVFQNDRLFIHCTINFSWLGRARSSIAKLYTWRYKKLGDLAIISQLDEYQKANAGFIYDYQLVNVGDYNGVGESEPVPYFYQNLGEAEYIVAVYQYMRLIGYPAEKITILTTYNGQKALIRDVLNRRCAWNPFFGRPAKVTTVDKYQGQQNDYILLSLVRTKSVGHIRDVRRLIVAMSRARLGLYVFCRRALFENCYELMPTFNKLVARPDKLQLKIGEMWPATREADDHGDPFEISDVAHMGAYAYQMMQEQLQYVKSQQAKAVIGPAQMDVDGETEGEIKAVPGEDEMNVDDTKRDEENKQLILCRHAIEYHKKLGTPSLAALDDNHYFSGLSHERRATAGDGDPVDHVGRTGRVRRNAEAERRMMRDMGTRNCALVI</sequence>
<feature type="domain" description="DNA2/NAM7 helicase-like C-terminal" evidence="3">
    <location>
        <begin position="1315"/>
        <end position="1425"/>
    </location>
</feature>
<feature type="domain" description="RNA helicase aquarius insertion" evidence="6">
    <location>
        <begin position="732"/>
        <end position="827"/>
    </location>
</feature>
<feature type="domain" description="DNA2/NAM7 helicase helicase" evidence="2">
    <location>
        <begin position="876"/>
        <end position="959"/>
    </location>
</feature>
<dbReference type="FunFam" id="3.40.50.300:FF:000507">
    <property type="entry name" value="Pre-mRNA-splicing factor"/>
    <property type="match status" value="1"/>
</dbReference>
<gene>
    <name evidence="7" type="ORF">BC938DRAFT_481485</name>
</gene>
<dbReference type="Pfam" id="PF16399">
    <property type="entry name" value="Aquarius_N_1st"/>
    <property type="match status" value="1"/>
</dbReference>
<reference evidence="7 8" key="1">
    <citation type="journal article" date="2018" name="New Phytol.">
        <title>Phylogenomics of Endogonaceae and evolution of mycorrhizas within Mucoromycota.</title>
        <authorList>
            <person name="Chang Y."/>
            <person name="Desiro A."/>
            <person name="Na H."/>
            <person name="Sandor L."/>
            <person name="Lipzen A."/>
            <person name="Clum A."/>
            <person name="Barry K."/>
            <person name="Grigoriev I.V."/>
            <person name="Martin F.M."/>
            <person name="Stajich J.E."/>
            <person name="Smith M.E."/>
            <person name="Bonito G."/>
            <person name="Spatafora J.W."/>
        </authorList>
    </citation>
    <scope>NUCLEOTIDE SEQUENCE [LARGE SCALE GENOMIC DNA]</scope>
    <source>
        <strain evidence="7 8">AD002</strain>
    </source>
</reference>
<feature type="domain" description="RNA helicase aquarius N-terminal" evidence="4">
    <location>
        <begin position="35"/>
        <end position="432"/>
    </location>
</feature>
<keyword evidence="8" id="KW-1185">Reference proteome</keyword>
<dbReference type="SUPFAM" id="SSF52540">
    <property type="entry name" value="P-loop containing nucleoside triphosphate hydrolases"/>
    <property type="match status" value="2"/>
</dbReference>
<dbReference type="Pfam" id="PF13086">
    <property type="entry name" value="AAA_11"/>
    <property type="match status" value="1"/>
</dbReference>
<dbReference type="EMBL" id="RBNJ01000619">
    <property type="protein sequence ID" value="RUS34274.1"/>
    <property type="molecule type" value="Genomic_DNA"/>
</dbReference>
<evidence type="ECO:0000259" key="3">
    <source>
        <dbReference type="Pfam" id="PF13087"/>
    </source>
</evidence>
<dbReference type="CDD" id="cd18808">
    <property type="entry name" value="SF1_C_Upf1"/>
    <property type="match status" value="1"/>
</dbReference>
<protein>
    <submittedName>
        <fullName evidence="7">Intron-binding protein aquarius</fullName>
    </submittedName>
</protein>